<dbReference type="Proteomes" id="UP001596083">
    <property type="component" value="Unassembled WGS sequence"/>
</dbReference>
<dbReference type="RefSeq" id="WP_390317521.1">
    <property type="nucleotide sequence ID" value="NZ_JBHSPB010000010.1"/>
</dbReference>
<evidence type="ECO:0000313" key="2">
    <source>
        <dbReference type="EMBL" id="MFC5722153.1"/>
    </source>
</evidence>
<evidence type="ECO:0000256" key="1">
    <source>
        <dbReference type="SAM" id="SignalP"/>
    </source>
</evidence>
<sequence length="161" mass="16705">MRIRHTLLLCTATAALLGGCSGGAAEPGDDAGREWNPKTALRRAERALDAAAGEGAGPESVDSGTAFIASGLEQEFAAPGDRPYRLDITCDAVGIEEAALTLSRGGKEQTYDVGCGDRQADRFDIPAGRPFTARVEAVKDGTGLILWRLGTVSPGEVSGFP</sequence>
<accession>A0ABW0Z332</accession>
<evidence type="ECO:0000313" key="3">
    <source>
        <dbReference type="Proteomes" id="UP001596083"/>
    </source>
</evidence>
<dbReference type="EMBL" id="JBHSPB010000010">
    <property type="protein sequence ID" value="MFC5722153.1"/>
    <property type="molecule type" value="Genomic_DNA"/>
</dbReference>
<evidence type="ECO:0008006" key="4">
    <source>
        <dbReference type="Google" id="ProtNLM"/>
    </source>
</evidence>
<dbReference type="PROSITE" id="PS51257">
    <property type="entry name" value="PROKAR_LIPOPROTEIN"/>
    <property type="match status" value="1"/>
</dbReference>
<gene>
    <name evidence="2" type="ORF">ACFP1Z_18475</name>
</gene>
<comment type="caution">
    <text evidence="2">The sequence shown here is derived from an EMBL/GenBank/DDBJ whole genome shotgun (WGS) entry which is preliminary data.</text>
</comment>
<proteinExistence type="predicted"/>
<keyword evidence="1" id="KW-0732">Signal</keyword>
<protein>
    <recommendedName>
        <fullName evidence="4">Lipoprotein</fullName>
    </recommendedName>
</protein>
<feature type="signal peptide" evidence="1">
    <location>
        <begin position="1"/>
        <end position="24"/>
    </location>
</feature>
<keyword evidence="3" id="KW-1185">Reference proteome</keyword>
<organism evidence="2 3">
    <name type="scientific">Streptomyces gamaensis</name>
    <dbReference type="NCBI Taxonomy" id="1763542"/>
    <lineage>
        <taxon>Bacteria</taxon>
        <taxon>Bacillati</taxon>
        <taxon>Actinomycetota</taxon>
        <taxon>Actinomycetes</taxon>
        <taxon>Kitasatosporales</taxon>
        <taxon>Streptomycetaceae</taxon>
        <taxon>Streptomyces</taxon>
    </lineage>
</organism>
<feature type="chain" id="PRO_5045142335" description="Lipoprotein" evidence="1">
    <location>
        <begin position="25"/>
        <end position="161"/>
    </location>
</feature>
<name>A0ABW0Z332_9ACTN</name>
<reference evidence="3" key="1">
    <citation type="journal article" date="2019" name="Int. J. Syst. Evol. Microbiol.">
        <title>The Global Catalogue of Microorganisms (GCM) 10K type strain sequencing project: providing services to taxonomists for standard genome sequencing and annotation.</title>
        <authorList>
            <consortium name="The Broad Institute Genomics Platform"/>
            <consortium name="The Broad Institute Genome Sequencing Center for Infectious Disease"/>
            <person name="Wu L."/>
            <person name="Ma J."/>
        </authorList>
    </citation>
    <scope>NUCLEOTIDE SEQUENCE [LARGE SCALE GENOMIC DNA]</scope>
    <source>
        <strain evidence="3">CGMCC 4.7304</strain>
    </source>
</reference>